<evidence type="ECO:0000256" key="2">
    <source>
        <dbReference type="ARBA" id="ARBA00022741"/>
    </source>
</evidence>
<dbReference type="HAMAP" id="MF_01609">
    <property type="entry name" value="Glu_cys_ligase_2"/>
    <property type="match status" value="1"/>
</dbReference>
<evidence type="ECO:0000256" key="3">
    <source>
        <dbReference type="ARBA" id="ARBA00022840"/>
    </source>
</evidence>
<dbReference type="NCBIfam" id="TIGR02050">
    <property type="entry name" value="gshA_cyan_rel"/>
    <property type="match status" value="1"/>
</dbReference>
<keyword evidence="2 5" id="KW-0547">Nucleotide-binding</keyword>
<dbReference type="GO" id="GO:0004357">
    <property type="term" value="F:glutamate-cysteine ligase activity"/>
    <property type="evidence" value="ECO:0007669"/>
    <property type="project" value="UniProtKB-EC"/>
</dbReference>
<dbReference type="InterPro" id="IPR006336">
    <property type="entry name" value="GCS2"/>
</dbReference>
<dbReference type="NCBIfam" id="NF010041">
    <property type="entry name" value="PRK13517.1-1"/>
    <property type="match status" value="1"/>
</dbReference>
<evidence type="ECO:0000256" key="1">
    <source>
        <dbReference type="ARBA" id="ARBA00022598"/>
    </source>
</evidence>
<gene>
    <name evidence="6" type="ORF">BJ998_008388</name>
</gene>
<dbReference type="EC" id="6.3.2.2" evidence="5"/>
<dbReference type="RefSeq" id="WP_184869588.1">
    <property type="nucleotide sequence ID" value="NZ_BAAAWY010000106.1"/>
</dbReference>
<keyword evidence="3 5" id="KW-0067">ATP-binding</keyword>
<name>A0A7W9NLU3_9PSEU</name>
<dbReference type="InterPro" id="IPR014746">
    <property type="entry name" value="Gln_synth/guanido_kin_cat_dom"/>
</dbReference>
<dbReference type="GO" id="GO:0005524">
    <property type="term" value="F:ATP binding"/>
    <property type="evidence" value="ECO:0007669"/>
    <property type="project" value="UniProtKB-KW"/>
</dbReference>
<comment type="catalytic activity">
    <reaction evidence="4 5">
        <text>L-cysteine + L-glutamate + ATP = gamma-L-glutamyl-L-cysteine + ADP + phosphate + H(+)</text>
        <dbReference type="Rhea" id="RHEA:13285"/>
        <dbReference type="ChEBI" id="CHEBI:15378"/>
        <dbReference type="ChEBI" id="CHEBI:29985"/>
        <dbReference type="ChEBI" id="CHEBI:30616"/>
        <dbReference type="ChEBI" id="CHEBI:35235"/>
        <dbReference type="ChEBI" id="CHEBI:43474"/>
        <dbReference type="ChEBI" id="CHEBI:58173"/>
        <dbReference type="ChEBI" id="CHEBI:456216"/>
        <dbReference type="EC" id="6.3.2.2"/>
    </reaction>
</comment>
<dbReference type="GO" id="GO:0042398">
    <property type="term" value="P:modified amino acid biosynthetic process"/>
    <property type="evidence" value="ECO:0007669"/>
    <property type="project" value="InterPro"/>
</dbReference>
<dbReference type="InterPro" id="IPR011793">
    <property type="entry name" value="YbdK"/>
</dbReference>
<dbReference type="Proteomes" id="UP000585638">
    <property type="component" value="Unassembled WGS sequence"/>
</dbReference>
<dbReference type="PANTHER" id="PTHR36510">
    <property type="entry name" value="GLUTAMATE--CYSTEINE LIGASE 2-RELATED"/>
    <property type="match status" value="1"/>
</dbReference>
<evidence type="ECO:0000256" key="5">
    <source>
        <dbReference type="HAMAP-Rule" id="MF_01609"/>
    </source>
</evidence>
<comment type="caution">
    <text evidence="6">The sequence shown here is derived from an EMBL/GenBank/DDBJ whole genome shotgun (WGS) entry which is preliminary data.</text>
</comment>
<keyword evidence="1 5" id="KW-0436">Ligase</keyword>
<proteinExistence type="inferred from homology"/>
<evidence type="ECO:0000256" key="4">
    <source>
        <dbReference type="ARBA" id="ARBA00048819"/>
    </source>
</evidence>
<sequence>MTDRPGLTLGVEEEFLLVDATGRLAAAGPEISEQIDDIDDLDGQVEHELRRCQVESATAVCETIDEVVNGLHALRDGLAAKAAEQNLRLLPSGTAPMADDRPPRFTPDVRYHRMAREFGAIAQASLTCACHVHVSIPDAATGLRISNHIRPWLPVLLALTANSPFHNGDDTAYASWRHVLWTRWPSAGPPPHFDSVDAYESRVEALTVAGAALDRAMLYWDIRLSAHQPTVEVRIADVLPTPTEAALLAALIRGLAAQSADSRPAAQPPPEVLRAWLWRSARDGLTGRCVHPRTGNLVPAWQVVNDLVADLKPCLGDDADFVTQALAQVRASGNGAQRQRAAHDNAENMADVLDVLAWTG</sequence>
<comment type="function">
    <text evidence="5">ATP-dependent carboxylate-amine ligase which exhibits weak glutamate--cysteine ligase activity.</text>
</comment>
<reference evidence="6 7" key="1">
    <citation type="submission" date="2020-08" db="EMBL/GenBank/DDBJ databases">
        <title>Sequencing the genomes of 1000 actinobacteria strains.</title>
        <authorList>
            <person name="Klenk H.-P."/>
        </authorList>
    </citation>
    <scope>NUCLEOTIDE SEQUENCE [LARGE SCALE GENOMIC DNA]</scope>
    <source>
        <strain evidence="6 7">DSM 43851</strain>
    </source>
</reference>
<accession>A0A7W9NLU3</accession>
<evidence type="ECO:0000313" key="7">
    <source>
        <dbReference type="Proteomes" id="UP000585638"/>
    </source>
</evidence>
<dbReference type="EMBL" id="JACHIR010000002">
    <property type="protein sequence ID" value="MBB5897129.1"/>
    <property type="molecule type" value="Genomic_DNA"/>
</dbReference>
<protein>
    <recommendedName>
        <fullName evidence="5">Putative glutamate--cysteine ligase 2</fullName>
        <ecNumber evidence="5">6.3.2.2</ecNumber>
    </recommendedName>
    <alternativeName>
        <fullName evidence="5">Gamma-glutamylcysteine synthetase 2</fullName>
        <shortName evidence="5">GCS 2</shortName>
        <shortName evidence="5">Gamma-GCS 2</shortName>
    </alternativeName>
</protein>
<dbReference type="SUPFAM" id="SSF55931">
    <property type="entry name" value="Glutamine synthetase/guanido kinase"/>
    <property type="match status" value="1"/>
</dbReference>
<keyword evidence="7" id="KW-1185">Reference proteome</keyword>
<dbReference type="InterPro" id="IPR050141">
    <property type="entry name" value="GCL_type2/YbdK_subfam"/>
</dbReference>
<dbReference type="Pfam" id="PF04107">
    <property type="entry name" value="GCS2"/>
    <property type="match status" value="1"/>
</dbReference>
<dbReference type="AlphaFoldDB" id="A0A7W9NLU3"/>
<dbReference type="Gene3D" id="3.30.590.20">
    <property type="match status" value="1"/>
</dbReference>
<dbReference type="PANTHER" id="PTHR36510:SF1">
    <property type="entry name" value="GLUTAMATE--CYSTEINE LIGASE 2-RELATED"/>
    <property type="match status" value="1"/>
</dbReference>
<comment type="similarity">
    <text evidence="5">Belongs to the glutamate--cysteine ligase type 2 family. YbdK subfamily.</text>
</comment>
<evidence type="ECO:0000313" key="6">
    <source>
        <dbReference type="EMBL" id="MBB5897129.1"/>
    </source>
</evidence>
<organism evidence="6 7">
    <name type="scientific">Kutzneria kofuensis</name>
    <dbReference type="NCBI Taxonomy" id="103725"/>
    <lineage>
        <taxon>Bacteria</taxon>
        <taxon>Bacillati</taxon>
        <taxon>Actinomycetota</taxon>
        <taxon>Actinomycetes</taxon>
        <taxon>Pseudonocardiales</taxon>
        <taxon>Pseudonocardiaceae</taxon>
        <taxon>Kutzneria</taxon>
    </lineage>
</organism>